<dbReference type="GO" id="GO:0003700">
    <property type="term" value="F:DNA-binding transcription factor activity"/>
    <property type="evidence" value="ECO:0007669"/>
    <property type="project" value="InterPro"/>
</dbReference>
<dbReference type="GO" id="GO:0008270">
    <property type="term" value="F:zinc ion binding"/>
    <property type="evidence" value="ECO:0007669"/>
    <property type="project" value="InterPro"/>
</dbReference>
<feature type="compositionally biased region" description="Polar residues" evidence="2">
    <location>
        <begin position="57"/>
        <end position="73"/>
    </location>
</feature>
<gene>
    <name evidence="4" type="ORF">PPNO1_LOCUS5731</name>
</gene>
<dbReference type="OrthoDB" id="103819at2759"/>
<dbReference type="InterPro" id="IPR050987">
    <property type="entry name" value="AtrR-like"/>
</dbReference>
<dbReference type="CDD" id="cd12148">
    <property type="entry name" value="fungal_TF_MHR"/>
    <property type="match status" value="1"/>
</dbReference>
<dbReference type="PANTHER" id="PTHR46910:SF5">
    <property type="entry name" value="ZN(II)2CYS6 TRANSCRIPTION FACTOR (EUROFUNG)"/>
    <property type="match status" value="1"/>
</dbReference>
<dbReference type="GO" id="GO:0006351">
    <property type="term" value="P:DNA-templated transcription"/>
    <property type="evidence" value="ECO:0007669"/>
    <property type="project" value="InterPro"/>
</dbReference>
<feature type="domain" description="Xylanolytic transcriptional activator regulatory" evidence="3">
    <location>
        <begin position="270"/>
        <end position="343"/>
    </location>
</feature>
<organism evidence="4 5">
    <name type="scientific">Parascedosporium putredinis</name>
    <dbReference type="NCBI Taxonomy" id="1442378"/>
    <lineage>
        <taxon>Eukaryota</taxon>
        <taxon>Fungi</taxon>
        <taxon>Dikarya</taxon>
        <taxon>Ascomycota</taxon>
        <taxon>Pezizomycotina</taxon>
        <taxon>Sordariomycetes</taxon>
        <taxon>Hypocreomycetidae</taxon>
        <taxon>Microascales</taxon>
        <taxon>Microascaceae</taxon>
        <taxon>Parascedosporium</taxon>
    </lineage>
</organism>
<dbReference type="AlphaFoldDB" id="A0A9P1H3L7"/>
<dbReference type="EMBL" id="CALLCH030000015">
    <property type="protein sequence ID" value="CAI4216064.1"/>
    <property type="molecule type" value="Genomic_DNA"/>
</dbReference>
<dbReference type="InterPro" id="IPR007219">
    <property type="entry name" value="XnlR_reg_dom"/>
</dbReference>
<keyword evidence="5" id="KW-1185">Reference proteome</keyword>
<feature type="region of interest" description="Disordered" evidence="2">
    <location>
        <begin position="1"/>
        <end position="75"/>
    </location>
</feature>
<evidence type="ECO:0000313" key="5">
    <source>
        <dbReference type="Proteomes" id="UP000838763"/>
    </source>
</evidence>
<evidence type="ECO:0000256" key="1">
    <source>
        <dbReference type="ARBA" id="ARBA00023242"/>
    </source>
</evidence>
<evidence type="ECO:0000313" key="4">
    <source>
        <dbReference type="EMBL" id="CAI4216064.1"/>
    </source>
</evidence>
<name>A0A9P1H3L7_9PEZI</name>
<evidence type="ECO:0000259" key="3">
    <source>
        <dbReference type="SMART" id="SM00906"/>
    </source>
</evidence>
<dbReference type="Proteomes" id="UP000838763">
    <property type="component" value="Unassembled WGS sequence"/>
</dbReference>
<dbReference type="SMART" id="SM00906">
    <property type="entry name" value="Fungal_trans"/>
    <property type="match status" value="1"/>
</dbReference>
<protein>
    <recommendedName>
        <fullName evidence="3">Xylanolytic transcriptional activator regulatory domain-containing protein</fullName>
    </recommendedName>
</protein>
<dbReference type="PANTHER" id="PTHR46910">
    <property type="entry name" value="TRANSCRIPTION FACTOR PDR1"/>
    <property type="match status" value="1"/>
</dbReference>
<sequence>MDQPNSDASALGADLEGAEGSDNRAHKAPAHQLSRDSTAASSRGVSQGRSAPRTLTPLGTGSSEYGDGTTTPSRVEEEPALMEDAAFATSFAEQAVDTTNALQALPEVKSSLNALRRALEVHGDEPDPSPPAGADCRPAFCKPDLPPIQLAMSALQKVREDKLLTFFWSMEFESINYFFEYLMTVYSGKPTLADLIIVLCGLHRILPQIASLEPDEAVREELESQTLLCRTSLECVLSRLPFHLPVTSDYALALYMASSYYLSRCRVTSAWRCITAASEICITLGFHRLLSGHGQAAAATRGQHGRKIRLFWSLYIVERTLTLKLNRPSMLCDVKLSFSDEQMQAIFGDIIYGIVPKWTEFACLQGHVYDEIYSPAALEESDAERFLAYQRKALGETTYELFINADQIYYFSILTLVCRAIPVEPGAKSAFSNECLAAAKACLEEHKKCVAMLRAAKAPILEVFIQWSIMSSPFTPFIIMFCHAIETGDSRHIEHLASVIETLRMLPTDIPEVFRRQLHVFTLMYDVASKSTMRPVARPLGRAVGRIPDTPFEMLLAEAGLPTEGAPSWEGGRGNSHEEFVDGAGAGVPTKVQGGEGPDWEMDMGNELGDWFDQNCQIFKMIEDAFKSMFHGQGRK</sequence>
<feature type="compositionally biased region" description="Polar residues" evidence="2">
    <location>
        <begin position="35"/>
        <end position="49"/>
    </location>
</feature>
<reference evidence="4" key="1">
    <citation type="submission" date="2022-11" db="EMBL/GenBank/DDBJ databases">
        <authorList>
            <person name="Scott C."/>
            <person name="Bruce N."/>
        </authorList>
    </citation>
    <scope>NUCLEOTIDE SEQUENCE</scope>
</reference>
<proteinExistence type="predicted"/>
<comment type="caution">
    <text evidence="4">The sequence shown here is derived from an EMBL/GenBank/DDBJ whole genome shotgun (WGS) entry which is preliminary data.</text>
</comment>
<accession>A0A9P1H3L7</accession>
<dbReference type="Pfam" id="PF04082">
    <property type="entry name" value="Fungal_trans"/>
    <property type="match status" value="1"/>
</dbReference>
<keyword evidence="1" id="KW-0539">Nucleus</keyword>
<evidence type="ECO:0000256" key="2">
    <source>
        <dbReference type="SAM" id="MobiDB-lite"/>
    </source>
</evidence>
<dbReference type="GO" id="GO:0003677">
    <property type="term" value="F:DNA binding"/>
    <property type="evidence" value="ECO:0007669"/>
    <property type="project" value="InterPro"/>
</dbReference>